<keyword evidence="1" id="KW-0408">Iron</keyword>
<keyword evidence="4" id="KW-1185">Reference proteome</keyword>
<feature type="region of interest" description="Disordered" evidence="2">
    <location>
        <begin position="171"/>
        <end position="197"/>
    </location>
</feature>
<feature type="binding site" description="axial binding residue" evidence="1">
    <location>
        <position position="292"/>
    </location>
    <ligand>
        <name>heme b</name>
        <dbReference type="ChEBI" id="CHEBI:60344"/>
    </ligand>
    <ligandPart>
        <name>Fe</name>
        <dbReference type="ChEBI" id="CHEBI:18248"/>
    </ligandPart>
</feature>
<dbReference type="InterPro" id="IPR010255">
    <property type="entry name" value="Haem_peroxidase_sf"/>
</dbReference>
<reference evidence="3" key="1">
    <citation type="submission" date="2025-08" db="UniProtKB">
        <authorList>
            <consortium name="Ensembl"/>
        </authorList>
    </citation>
    <scope>IDENTIFICATION</scope>
</reference>
<organism evidence="3 4">
    <name type="scientific">Eptatretus burgeri</name>
    <name type="common">Inshore hagfish</name>
    <dbReference type="NCBI Taxonomy" id="7764"/>
    <lineage>
        <taxon>Eukaryota</taxon>
        <taxon>Metazoa</taxon>
        <taxon>Chordata</taxon>
        <taxon>Craniata</taxon>
        <taxon>Vertebrata</taxon>
        <taxon>Cyclostomata</taxon>
        <taxon>Myxini</taxon>
        <taxon>Myxiniformes</taxon>
        <taxon>Myxinidae</taxon>
        <taxon>Eptatretinae</taxon>
        <taxon>Eptatretus</taxon>
    </lineage>
</organism>
<dbReference type="GeneTree" id="ENSGT00940000163963"/>
<dbReference type="AlphaFoldDB" id="A0A8C4N1D5"/>
<keyword evidence="1" id="KW-0349">Heme</keyword>
<dbReference type="OMA" id="HIAFEIM"/>
<dbReference type="InterPro" id="IPR019791">
    <property type="entry name" value="Haem_peroxidase_animal"/>
</dbReference>
<dbReference type="GO" id="GO:0006979">
    <property type="term" value="P:response to oxidative stress"/>
    <property type="evidence" value="ECO:0007669"/>
    <property type="project" value="InterPro"/>
</dbReference>
<dbReference type="Gene3D" id="1.10.640.10">
    <property type="entry name" value="Haem peroxidase domain superfamily, animal type"/>
    <property type="match status" value="1"/>
</dbReference>
<dbReference type="GO" id="GO:0004601">
    <property type="term" value="F:peroxidase activity"/>
    <property type="evidence" value="ECO:0007669"/>
    <property type="project" value="InterPro"/>
</dbReference>
<dbReference type="GO" id="GO:0020037">
    <property type="term" value="F:heme binding"/>
    <property type="evidence" value="ECO:0007669"/>
    <property type="project" value="InterPro"/>
</dbReference>
<evidence type="ECO:0000256" key="2">
    <source>
        <dbReference type="SAM" id="MobiDB-lite"/>
    </source>
</evidence>
<accession>A0A8C4N1D5</accession>
<dbReference type="PANTHER" id="PTHR11475">
    <property type="entry name" value="OXIDASE/PEROXIDASE"/>
    <property type="match status" value="1"/>
</dbReference>
<dbReference type="Ensembl" id="ENSEBUT00000001038.1">
    <property type="protein sequence ID" value="ENSEBUP00000000732.1"/>
    <property type="gene ID" value="ENSEBUG00000000764.1"/>
</dbReference>
<proteinExistence type="predicted"/>
<sequence length="350" mass="39842">THMDNSMAWRVANQPWMPITQPRDRGSSSHYADGVYHARGEPSLPNPRAVSRTIMRGEQGVPSSSNRTVLSVFFGQHVMDEIVDTRRAGCPVEFLNIYVPPQDPVFNSNSRSNVMVLFRSQWDKSTGVSTSNPRLQTNSVTAWLDGSSIYGTSHVWCSALRTFQDGLLTTGKDPSLPPVSKQRLRMQRNPPPAPEITPENRDIIYAFGNPWGNESPFLRVLGTVWLRFHNFQAKQMKDDHPDWSDEEIFLTARKWVIAVYQVYTPLNMQCYKMFVDPSISVEFQVAAMKFGHTMVPPGVYRRNSSCDFKPFSLRNGSAERLCNTFWERKVEMHFSIGKTISCFIVPLTVL</sequence>
<name>A0A8C4N1D5_EPTBU</name>
<dbReference type="PRINTS" id="PR00457">
    <property type="entry name" value="ANPEROXIDASE"/>
</dbReference>
<dbReference type="Pfam" id="PF03098">
    <property type="entry name" value="An_peroxidase"/>
    <property type="match status" value="1"/>
</dbReference>
<protein>
    <submittedName>
        <fullName evidence="3">Uncharacterized protein</fullName>
    </submittedName>
</protein>
<dbReference type="PROSITE" id="PS50292">
    <property type="entry name" value="PEROXIDASE_3"/>
    <property type="match status" value="1"/>
</dbReference>
<dbReference type="SUPFAM" id="SSF48113">
    <property type="entry name" value="Heme-dependent peroxidases"/>
    <property type="match status" value="1"/>
</dbReference>
<keyword evidence="1" id="KW-0479">Metal-binding</keyword>
<dbReference type="GO" id="GO:0046872">
    <property type="term" value="F:metal ion binding"/>
    <property type="evidence" value="ECO:0007669"/>
    <property type="project" value="UniProtKB-KW"/>
</dbReference>
<evidence type="ECO:0000313" key="3">
    <source>
        <dbReference type="Ensembl" id="ENSEBUP00000000732.1"/>
    </source>
</evidence>
<dbReference type="PANTHER" id="PTHR11475:SF144">
    <property type="entry name" value="NAD(P)H OXIDASE (H2O2-FORMING)"/>
    <property type="match status" value="1"/>
</dbReference>
<reference evidence="3" key="2">
    <citation type="submission" date="2025-09" db="UniProtKB">
        <authorList>
            <consortium name="Ensembl"/>
        </authorList>
    </citation>
    <scope>IDENTIFICATION</scope>
</reference>
<dbReference type="Proteomes" id="UP000694388">
    <property type="component" value="Unplaced"/>
</dbReference>
<evidence type="ECO:0000256" key="1">
    <source>
        <dbReference type="PIRSR" id="PIRSR619791-2"/>
    </source>
</evidence>
<dbReference type="InterPro" id="IPR037120">
    <property type="entry name" value="Haem_peroxidase_sf_animal"/>
</dbReference>
<evidence type="ECO:0000313" key="4">
    <source>
        <dbReference type="Proteomes" id="UP000694388"/>
    </source>
</evidence>